<accession>A0A9P6ZFF8</accession>
<sequence>MHFHYSLGIGHVYSHKAKIPEHAPNTATLAESNHSGREGTMETTNWPVSTENDEEGEEDEEGGHLGVEELNAFEQEESLGVMTIPGYLAINQELSPIYCPSASYSSVNSEHDVLEIVGILAIPHNRAIMFPEVYQKWGGDPHYITYDGAFMLAINSEFSQPNVLGEPSLVWPITALNDHIRFNQLQFPDGFPPPTIVEATPFLHGFMPPALPATIKAIPFPQVLQLSAPPATDQEFEPAFLSSISPSADASWSDYDYDYVGTVTGSENYHENSIASGHHLMVTSALPLFLTKCLYLGSLWVGLANPWDQELHDGPRFSGDTEDEKNARVDYFYDLLNSNQHEQVQHGIMEIAELQMFVELLWFALLQPTNGLIKGNGPNKVLGIGVMVTLMTLIYQTLHQWHTPKVKGRKHTRTYSVMMYALRGMYDDLDQFPRFRNVVRRLPFLSAANVFPMDSKNPCPKTCVGHTSMNKLTRRQRFD</sequence>
<evidence type="ECO:0000256" key="1">
    <source>
        <dbReference type="SAM" id="MobiDB-lite"/>
    </source>
</evidence>
<gene>
    <name evidence="2" type="ORF">EV702DRAFT_1051924</name>
</gene>
<dbReference type="Proteomes" id="UP000714275">
    <property type="component" value="Unassembled WGS sequence"/>
</dbReference>
<dbReference type="AlphaFoldDB" id="A0A9P6ZFF8"/>
<keyword evidence="3" id="KW-1185">Reference proteome</keyword>
<feature type="compositionally biased region" description="Polar residues" evidence="1">
    <location>
        <begin position="41"/>
        <end position="50"/>
    </location>
</feature>
<proteinExistence type="predicted"/>
<feature type="region of interest" description="Disordered" evidence="1">
    <location>
        <begin position="29"/>
        <end position="62"/>
    </location>
</feature>
<evidence type="ECO:0000313" key="2">
    <source>
        <dbReference type="EMBL" id="KAG1763202.1"/>
    </source>
</evidence>
<name>A0A9P6ZFF8_9AGAM</name>
<comment type="caution">
    <text evidence="2">The sequence shown here is derived from an EMBL/GenBank/DDBJ whole genome shotgun (WGS) entry which is preliminary data.</text>
</comment>
<feature type="compositionally biased region" description="Acidic residues" evidence="1">
    <location>
        <begin position="51"/>
        <end position="61"/>
    </location>
</feature>
<evidence type="ECO:0000313" key="3">
    <source>
        <dbReference type="Proteomes" id="UP000714275"/>
    </source>
</evidence>
<protein>
    <submittedName>
        <fullName evidence="2">Uncharacterized protein</fullName>
    </submittedName>
</protein>
<dbReference type="OrthoDB" id="2633365at2759"/>
<dbReference type="EMBL" id="JABBWD010000175">
    <property type="protein sequence ID" value="KAG1763202.1"/>
    <property type="molecule type" value="Genomic_DNA"/>
</dbReference>
<organism evidence="2 3">
    <name type="scientific">Suillus placidus</name>
    <dbReference type="NCBI Taxonomy" id="48579"/>
    <lineage>
        <taxon>Eukaryota</taxon>
        <taxon>Fungi</taxon>
        <taxon>Dikarya</taxon>
        <taxon>Basidiomycota</taxon>
        <taxon>Agaricomycotina</taxon>
        <taxon>Agaricomycetes</taxon>
        <taxon>Agaricomycetidae</taxon>
        <taxon>Boletales</taxon>
        <taxon>Suillineae</taxon>
        <taxon>Suillaceae</taxon>
        <taxon>Suillus</taxon>
    </lineage>
</organism>
<reference evidence="2" key="1">
    <citation type="journal article" date="2020" name="New Phytol.">
        <title>Comparative genomics reveals dynamic genome evolution in host specialist ectomycorrhizal fungi.</title>
        <authorList>
            <person name="Lofgren L.A."/>
            <person name="Nguyen N.H."/>
            <person name="Vilgalys R."/>
            <person name="Ruytinx J."/>
            <person name="Liao H.L."/>
            <person name="Branco S."/>
            <person name="Kuo A."/>
            <person name="LaButti K."/>
            <person name="Lipzen A."/>
            <person name="Andreopoulos W."/>
            <person name="Pangilinan J."/>
            <person name="Riley R."/>
            <person name="Hundley H."/>
            <person name="Na H."/>
            <person name="Barry K."/>
            <person name="Grigoriev I.V."/>
            <person name="Stajich J.E."/>
            <person name="Kennedy P.G."/>
        </authorList>
    </citation>
    <scope>NUCLEOTIDE SEQUENCE</scope>
    <source>
        <strain evidence="2">DOB743</strain>
    </source>
</reference>